<dbReference type="AlphaFoldDB" id="A0A645ATQ5"/>
<proteinExistence type="predicted"/>
<dbReference type="EMBL" id="VSSQ01015784">
    <property type="protein sequence ID" value="MPM56500.1"/>
    <property type="molecule type" value="Genomic_DNA"/>
</dbReference>
<accession>A0A645ATQ5</accession>
<gene>
    <name evidence="1" type="ORF">SDC9_103306</name>
</gene>
<protein>
    <submittedName>
        <fullName evidence="1">Uncharacterized protein</fullName>
    </submittedName>
</protein>
<name>A0A645ATQ5_9ZZZZ</name>
<evidence type="ECO:0000313" key="1">
    <source>
        <dbReference type="EMBL" id="MPM56500.1"/>
    </source>
</evidence>
<comment type="caution">
    <text evidence="1">The sequence shown here is derived from an EMBL/GenBank/DDBJ whole genome shotgun (WGS) entry which is preliminary data.</text>
</comment>
<sequence length="92" mass="10565">MTASRESKGPTAKRIRRSPELLIKELDTKMKKLEERIYKKNKDAVHYIGAAILKRANFDFSSFTHEDLEAVQNMTPRGEAMITEIIKKANQS</sequence>
<reference evidence="1" key="1">
    <citation type="submission" date="2019-08" db="EMBL/GenBank/DDBJ databases">
        <authorList>
            <person name="Kucharzyk K."/>
            <person name="Murdoch R.W."/>
            <person name="Higgins S."/>
            <person name="Loffler F."/>
        </authorList>
    </citation>
    <scope>NUCLEOTIDE SEQUENCE</scope>
</reference>
<organism evidence="1">
    <name type="scientific">bioreactor metagenome</name>
    <dbReference type="NCBI Taxonomy" id="1076179"/>
    <lineage>
        <taxon>unclassified sequences</taxon>
        <taxon>metagenomes</taxon>
        <taxon>ecological metagenomes</taxon>
    </lineage>
</organism>